<organism evidence="1 2">
    <name type="scientific">Trichogramma kaykai</name>
    <dbReference type="NCBI Taxonomy" id="54128"/>
    <lineage>
        <taxon>Eukaryota</taxon>
        <taxon>Metazoa</taxon>
        <taxon>Ecdysozoa</taxon>
        <taxon>Arthropoda</taxon>
        <taxon>Hexapoda</taxon>
        <taxon>Insecta</taxon>
        <taxon>Pterygota</taxon>
        <taxon>Neoptera</taxon>
        <taxon>Endopterygota</taxon>
        <taxon>Hymenoptera</taxon>
        <taxon>Apocrita</taxon>
        <taxon>Proctotrupomorpha</taxon>
        <taxon>Chalcidoidea</taxon>
        <taxon>Trichogrammatidae</taxon>
        <taxon>Trichogramma</taxon>
    </lineage>
</organism>
<dbReference type="EMBL" id="JBJJXI010000103">
    <property type="protein sequence ID" value="KAL3392576.1"/>
    <property type="molecule type" value="Genomic_DNA"/>
</dbReference>
<comment type="caution">
    <text evidence="1">The sequence shown here is derived from an EMBL/GenBank/DDBJ whole genome shotgun (WGS) entry which is preliminary data.</text>
</comment>
<dbReference type="InterPro" id="IPR052055">
    <property type="entry name" value="Hepadnavirus_pol/RT"/>
</dbReference>
<gene>
    <name evidence="1" type="ORF">TKK_012891</name>
</gene>
<accession>A0ABD2WJ26</accession>
<name>A0ABD2WJ26_9HYME</name>
<reference evidence="1 2" key="1">
    <citation type="journal article" date="2024" name="bioRxiv">
        <title>A reference genome for Trichogramma kaykai: A tiny desert-dwelling parasitoid wasp with competing sex-ratio distorters.</title>
        <authorList>
            <person name="Culotta J."/>
            <person name="Lindsey A.R."/>
        </authorList>
    </citation>
    <scope>NUCLEOTIDE SEQUENCE [LARGE SCALE GENOMIC DNA]</scope>
    <source>
        <strain evidence="1 2">KSX58</strain>
    </source>
</reference>
<dbReference type="PANTHER" id="PTHR33050">
    <property type="entry name" value="REVERSE TRANSCRIPTASE DOMAIN-CONTAINING PROTEIN"/>
    <property type="match status" value="1"/>
</dbReference>
<dbReference type="PANTHER" id="PTHR33050:SF7">
    <property type="entry name" value="RIBONUCLEASE H"/>
    <property type="match status" value="1"/>
</dbReference>
<proteinExistence type="predicted"/>
<keyword evidence="2" id="KW-1185">Reference proteome</keyword>
<evidence type="ECO:0000313" key="2">
    <source>
        <dbReference type="Proteomes" id="UP001627154"/>
    </source>
</evidence>
<dbReference type="AlphaFoldDB" id="A0ABD2WJ26"/>
<dbReference type="Proteomes" id="UP001627154">
    <property type="component" value="Unassembled WGS sequence"/>
</dbReference>
<protein>
    <recommendedName>
        <fullName evidence="3">RNase H type-1 domain-containing protein</fullName>
    </recommendedName>
</protein>
<evidence type="ECO:0008006" key="3">
    <source>
        <dbReference type="Google" id="ProtNLM"/>
    </source>
</evidence>
<evidence type="ECO:0000313" key="1">
    <source>
        <dbReference type="EMBL" id="KAL3392576.1"/>
    </source>
</evidence>
<sequence>MGRTQFKHLNQIAREIWQWCEVRNIIIIASYISSKNNVEADKESRKSKTKIEYELADWAFLKILKIFGAPQIDLFASRLNHKCNRYFSWRKDSDSEAIEPSLLKKII</sequence>